<keyword evidence="8 12" id="KW-0472">Membrane</keyword>
<gene>
    <name evidence="14" type="ORF">TRICI_000135</name>
</gene>
<dbReference type="Pfam" id="PF00173">
    <property type="entry name" value="Cyt-b5"/>
    <property type="match status" value="1"/>
</dbReference>
<dbReference type="InterPro" id="IPR004835">
    <property type="entry name" value="Chitin_synth"/>
</dbReference>
<dbReference type="Pfam" id="PF03142">
    <property type="entry name" value="Chitin_synth_2"/>
    <property type="match status" value="1"/>
</dbReference>
<dbReference type="SUPFAM" id="SSF52540">
    <property type="entry name" value="P-loop containing nucleoside triphosphate hydrolases"/>
    <property type="match status" value="1"/>
</dbReference>
<evidence type="ECO:0000256" key="12">
    <source>
        <dbReference type="SAM" id="Phobius"/>
    </source>
</evidence>
<dbReference type="Gene3D" id="3.10.120.10">
    <property type="entry name" value="Cytochrome b5-like heme/steroid binding domain"/>
    <property type="match status" value="1"/>
</dbReference>
<evidence type="ECO:0000313" key="14">
    <source>
        <dbReference type="EMBL" id="KAA8917696.1"/>
    </source>
</evidence>
<dbReference type="VEuPathDB" id="FungiDB:TRICI_000135"/>
<evidence type="ECO:0000313" key="15">
    <source>
        <dbReference type="Proteomes" id="UP000761534"/>
    </source>
</evidence>
<dbReference type="GO" id="GO:0030428">
    <property type="term" value="C:cell septum"/>
    <property type="evidence" value="ECO:0007669"/>
    <property type="project" value="TreeGrafter"/>
</dbReference>
<keyword evidence="4" id="KW-0328">Glycosyltransferase</keyword>
<proteinExistence type="predicted"/>
<comment type="subcellular location">
    <subcellularLocation>
        <location evidence="1">Cell membrane</location>
        <topology evidence="1">Multi-pass membrane protein</topology>
    </subcellularLocation>
</comment>
<dbReference type="InterPro" id="IPR029044">
    <property type="entry name" value="Nucleotide-diphossugar_trans"/>
</dbReference>
<keyword evidence="6 12" id="KW-0812">Transmembrane</keyword>
<dbReference type="OrthoDB" id="370884at2759"/>
<accession>A0A642VE93</accession>
<dbReference type="InterPro" id="IPR036400">
    <property type="entry name" value="Cyt_B5-like_heme/steroid_sf"/>
</dbReference>
<comment type="catalytic activity">
    <reaction evidence="10">
        <text>[(1-&gt;4)-N-acetyl-beta-D-glucosaminyl](n) + UDP-N-acetyl-alpha-D-glucosamine = [(1-&gt;4)-N-acetyl-beta-D-glucosaminyl](n+1) + UDP + H(+)</text>
        <dbReference type="Rhea" id="RHEA:16637"/>
        <dbReference type="Rhea" id="RHEA-COMP:9593"/>
        <dbReference type="Rhea" id="RHEA-COMP:9595"/>
        <dbReference type="ChEBI" id="CHEBI:15378"/>
        <dbReference type="ChEBI" id="CHEBI:17029"/>
        <dbReference type="ChEBI" id="CHEBI:57705"/>
        <dbReference type="ChEBI" id="CHEBI:58223"/>
        <dbReference type="EC" id="2.4.1.16"/>
    </reaction>
    <physiologicalReaction direction="left-to-right" evidence="10">
        <dbReference type="Rhea" id="RHEA:16638"/>
    </physiologicalReaction>
</comment>
<dbReference type="InterPro" id="IPR027417">
    <property type="entry name" value="P-loop_NTPase"/>
</dbReference>
<evidence type="ECO:0000256" key="6">
    <source>
        <dbReference type="ARBA" id="ARBA00022692"/>
    </source>
</evidence>
<feature type="region of interest" description="Disordered" evidence="11">
    <location>
        <begin position="582"/>
        <end position="642"/>
    </location>
</feature>
<dbReference type="Proteomes" id="UP000761534">
    <property type="component" value="Unassembled WGS sequence"/>
</dbReference>
<evidence type="ECO:0000256" key="3">
    <source>
        <dbReference type="ARBA" id="ARBA00022475"/>
    </source>
</evidence>
<dbReference type="SMART" id="SM01117">
    <property type="entry name" value="Cyt-b5"/>
    <property type="match status" value="2"/>
</dbReference>
<feature type="domain" description="Cytochrome b5 heme-binding" evidence="13">
    <location>
        <begin position="753"/>
        <end position="814"/>
    </location>
</feature>
<keyword evidence="3" id="KW-1003">Cell membrane</keyword>
<evidence type="ECO:0000256" key="5">
    <source>
        <dbReference type="ARBA" id="ARBA00022679"/>
    </source>
</evidence>
<evidence type="ECO:0000256" key="4">
    <source>
        <dbReference type="ARBA" id="ARBA00022676"/>
    </source>
</evidence>
<dbReference type="EMBL" id="SWFS01000014">
    <property type="protein sequence ID" value="KAA8917696.1"/>
    <property type="molecule type" value="Genomic_DNA"/>
</dbReference>
<evidence type="ECO:0000256" key="1">
    <source>
        <dbReference type="ARBA" id="ARBA00004651"/>
    </source>
</evidence>
<dbReference type="FunFam" id="3.10.120.10:FF:000014">
    <property type="entry name" value="Chitin synthase 6"/>
    <property type="match status" value="1"/>
</dbReference>
<evidence type="ECO:0000256" key="10">
    <source>
        <dbReference type="ARBA" id="ARBA00049510"/>
    </source>
</evidence>
<evidence type="ECO:0000256" key="11">
    <source>
        <dbReference type="SAM" id="MobiDB-lite"/>
    </source>
</evidence>
<evidence type="ECO:0000256" key="8">
    <source>
        <dbReference type="ARBA" id="ARBA00023136"/>
    </source>
</evidence>
<organism evidence="14 15">
    <name type="scientific">Trichomonascus ciferrii</name>
    <dbReference type="NCBI Taxonomy" id="44093"/>
    <lineage>
        <taxon>Eukaryota</taxon>
        <taxon>Fungi</taxon>
        <taxon>Dikarya</taxon>
        <taxon>Ascomycota</taxon>
        <taxon>Saccharomycotina</taxon>
        <taxon>Dipodascomycetes</taxon>
        <taxon>Dipodascales</taxon>
        <taxon>Trichomonascaceae</taxon>
        <taxon>Trichomonascus</taxon>
        <taxon>Trichomonascus ciferrii complex</taxon>
    </lineage>
</organism>
<feature type="transmembrane region" description="Helical" evidence="12">
    <location>
        <begin position="725"/>
        <end position="748"/>
    </location>
</feature>
<feature type="transmembrane region" description="Helical" evidence="12">
    <location>
        <begin position="688"/>
        <end position="705"/>
    </location>
</feature>
<comment type="caution">
    <text evidence="14">The sequence shown here is derived from an EMBL/GenBank/DDBJ whole genome shotgun (WGS) entry which is preliminary data.</text>
</comment>
<keyword evidence="15" id="KW-1185">Reference proteome</keyword>
<name>A0A642VE93_9ASCO</name>
<dbReference type="GO" id="GO:0004100">
    <property type="term" value="F:chitin synthase activity"/>
    <property type="evidence" value="ECO:0007669"/>
    <property type="project" value="UniProtKB-EC"/>
</dbReference>
<feature type="compositionally biased region" description="Polar residues" evidence="11">
    <location>
        <begin position="582"/>
        <end position="599"/>
    </location>
</feature>
<reference evidence="14" key="1">
    <citation type="journal article" date="2019" name="G3 (Bethesda)">
        <title>Genome Assemblies of Two Rare Opportunistic Yeast Pathogens: Diutina rugosa (syn. Candida rugosa) and Trichomonascus ciferrii (syn. Candida ciferrii).</title>
        <authorList>
            <person name="Mixao V."/>
            <person name="Saus E."/>
            <person name="Hansen A.P."/>
            <person name="Lass-Florl C."/>
            <person name="Gabaldon T."/>
        </authorList>
    </citation>
    <scope>NUCLEOTIDE SEQUENCE</scope>
    <source>
        <strain evidence="14">CBS 4856</strain>
    </source>
</reference>
<dbReference type="PANTHER" id="PTHR22914:SF13">
    <property type="entry name" value="CHITIN SYNTHASE"/>
    <property type="match status" value="1"/>
</dbReference>
<dbReference type="SUPFAM" id="SSF55856">
    <property type="entry name" value="Cytochrome b5-like heme/steroid binding domain"/>
    <property type="match status" value="1"/>
</dbReference>
<dbReference type="PROSITE" id="PS50255">
    <property type="entry name" value="CYTOCHROME_B5_2"/>
    <property type="match status" value="1"/>
</dbReference>
<dbReference type="EC" id="2.4.1.16" evidence="2"/>
<evidence type="ECO:0000256" key="9">
    <source>
        <dbReference type="ARBA" id="ARBA00023180"/>
    </source>
</evidence>
<dbReference type="GO" id="GO:0005886">
    <property type="term" value="C:plasma membrane"/>
    <property type="evidence" value="ECO:0007669"/>
    <property type="project" value="UniProtKB-SubCell"/>
</dbReference>
<dbReference type="GO" id="GO:0031505">
    <property type="term" value="P:fungal-type cell wall organization"/>
    <property type="evidence" value="ECO:0007669"/>
    <property type="project" value="TreeGrafter"/>
</dbReference>
<evidence type="ECO:0000256" key="7">
    <source>
        <dbReference type="ARBA" id="ARBA00022989"/>
    </source>
</evidence>
<dbReference type="SUPFAM" id="SSF53448">
    <property type="entry name" value="Nucleotide-diphospho-sugar transferases"/>
    <property type="match status" value="1"/>
</dbReference>
<evidence type="ECO:0000256" key="2">
    <source>
        <dbReference type="ARBA" id="ARBA00012543"/>
    </source>
</evidence>
<keyword evidence="5" id="KW-0808">Transferase</keyword>
<protein>
    <recommendedName>
        <fullName evidence="2">chitin synthase</fullName>
        <ecNumber evidence="2">2.4.1.16</ecNumber>
    </recommendedName>
</protein>
<evidence type="ECO:0000259" key="13">
    <source>
        <dbReference type="PROSITE" id="PS50255"/>
    </source>
</evidence>
<sequence length="1389" mass="155566">MDIPPLSSAPLQVTTSALISTLHQTFTNSQYRSIRIDSTSAIYLGPNIEDGFMTAIWDHAHARAEDQTLLIVPTHAASSTVFFSAITSFPNANPAIVQALNVLTPFLTALTPQNITTRFHNGLSVAFSLNGKGDVISSRISLSEIPFISLDQLLNLPAEENNRVFDVFYHLLLSEADKGAYLSLKSSPSHYDLLKKSNTYKLPDWVIYSDDHALAKDWSEALRQCGIKGSALRGVLSTLSGILLLGNKNDPNDVAEGASLIGIPPEIQQQYPPEQLIASAYTSLVENVVAELNNYLATFDVRSDEVDLLDGQDDPNEIVSVINIVECNPQSHKRAVLKNVFDNSSGINNELKEDGVALSKSPASAMRALRSMSSQSLSMNLSAITLPISDFRSKLDSDLSYISTQITPKVPSPADDEGPIDLNTLAASSRIWNILNVSSSADAESQVSDTWSSSVVSAQIREFFVTEWAQKRKNIDFSADFGFDEFLEKFGPLLPPSVGFYELEEWARNQKQWGPTEFYCGAHRIWLSESVWRDLEIGLNNLNAPPPPPGPFDDPSAVFGGIPSNPFESMAANQGYLAPDNASSFVSAPAPRQQQQDRGINNGSNSSSSYQHQPQVPAPAPAAGGYYATEGPPGGYYDDSEDEDYTNERAQLYPENIQEKHKEDLEQLAGNGKETKSNIVKMTSERRAWVAFVWMLTFWIPTPVLKYVGRMKRYPVQMAWREKVVICFLILLFNAAIIFYMIFLGNLICPNYDKVWSSKEVKTHQGEDDFYVSIHGNVYDITKFYKKQHSDLPNQETSAATMMPFAGLDLSDYFPPPLFVACPELVTDDSVELVINSTKTPYQQAMHKSGSYLQPIKSTKLHEDNWYNDVFKPGIKKYYKGRVVESRDYVKKQAEDKGQYMVIIDDNIYDVTPYFLTQDRYNSDLSDSFKKYAFFDDKVKEIFEDKNGGDATKDFKDLDARTRQNTMKCLKNVFDAGDVDFRKSARCQTANYILLVIAGILTSVTVVKFLASLRFGGKKTPSPQDKFVVCQIPAYTESEDALRLAVDSLTCLQYDNSRKLLFVVCDGMIVGQGNDRPTPRIVLDLFGVDEKIDPPKLPYLAIGEAENRLNYGQVYSGLYENEGNIVPYIVVVKCGREAEHSRPGNRGKRDSQIMLMNFFNRVHYRRPMNPLELEVFHQLNNVVGVDPELYEYIFMVDADTSVSPDALTRLVAACSNDSKVIGTCGETSLQNEEQSWTTMIQVYEYFISHHLTKAFESLFGSVTCLPGCFSLYRLRSPKKCKPLIISDDVIREYSILNIDTLHKKNLFSLGEDRYLTTLMAKYFPKMKMTFVADAFAQTAAPDELKVLLSQRRRWINSTVHNLVELLKLNNMCGFCCVGMRGVVFIDLIG</sequence>
<dbReference type="PANTHER" id="PTHR22914">
    <property type="entry name" value="CHITIN SYNTHASE"/>
    <property type="match status" value="1"/>
</dbReference>
<dbReference type="InterPro" id="IPR001199">
    <property type="entry name" value="Cyt_B5-like_heme/steroid-bd"/>
</dbReference>
<keyword evidence="7 12" id="KW-1133">Transmembrane helix</keyword>
<dbReference type="GO" id="GO:0006031">
    <property type="term" value="P:chitin biosynthetic process"/>
    <property type="evidence" value="ECO:0007669"/>
    <property type="project" value="TreeGrafter"/>
</dbReference>
<keyword evidence="9" id="KW-0325">Glycoprotein</keyword>
<feature type="compositionally biased region" description="Low complexity" evidence="11">
    <location>
        <begin position="621"/>
        <end position="637"/>
    </location>
</feature>